<keyword evidence="3" id="KW-1185">Reference proteome</keyword>
<protein>
    <submittedName>
        <fullName evidence="2">Unnamed protein product</fullName>
    </submittedName>
</protein>
<sequence length="289" mass="31835">MHQETIVSIKELFFAVGVEAILAREPAGLDFQHFERFPTRSASRTFTHLSPQILSISMGIDALQMCDLENLPTKNQTTDLVDVECQPHDSGSLTKALAPAPPSFNKWLAEALLREEAASKIQLFLRYRFKLRASANASMQRTASTASSLDSPGLPEVLNEDHLQYEILLWYGSSLGSVGFISCDITEYPCVEVAEGNESLPGIWNLREGDFLISINERSTKQPDEEASADVFVNADGPTEKSRTARAVAELHYLARRGRSTRDQLEAREGQVLSGGDGHEQVRRGGAGQ</sequence>
<evidence type="ECO:0000313" key="3">
    <source>
        <dbReference type="Proteomes" id="UP001165121"/>
    </source>
</evidence>
<organism evidence="2 3">
    <name type="scientific">Phytophthora fragariaefolia</name>
    <dbReference type="NCBI Taxonomy" id="1490495"/>
    <lineage>
        <taxon>Eukaryota</taxon>
        <taxon>Sar</taxon>
        <taxon>Stramenopiles</taxon>
        <taxon>Oomycota</taxon>
        <taxon>Peronosporomycetes</taxon>
        <taxon>Peronosporales</taxon>
        <taxon>Peronosporaceae</taxon>
        <taxon>Phytophthora</taxon>
    </lineage>
</organism>
<gene>
    <name evidence="2" type="ORF">Pfra01_000739900</name>
</gene>
<feature type="compositionally biased region" description="Basic and acidic residues" evidence="1">
    <location>
        <begin position="260"/>
        <end position="269"/>
    </location>
</feature>
<name>A0A9W6X5D4_9STRA</name>
<reference evidence="2" key="1">
    <citation type="submission" date="2023-04" db="EMBL/GenBank/DDBJ databases">
        <title>Phytophthora fragariaefolia NBRC 109709.</title>
        <authorList>
            <person name="Ichikawa N."/>
            <person name="Sato H."/>
            <person name="Tonouchi N."/>
        </authorList>
    </citation>
    <scope>NUCLEOTIDE SEQUENCE</scope>
    <source>
        <strain evidence="2">NBRC 109709</strain>
    </source>
</reference>
<dbReference type="Proteomes" id="UP001165121">
    <property type="component" value="Unassembled WGS sequence"/>
</dbReference>
<feature type="region of interest" description="Disordered" evidence="1">
    <location>
        <begin position="260"/>
        <end position="289"/>
    </location>
</feature>
<evidence type="ECO:0000313" key="2">
    <source>
        <dbReference type="EMBL" id="GMF31806.1"/>
    </source>
</evidence>
<proteinExistence type="predicted"/>
<dbReference type="EMBL" id="BSXT01000654">
    <property type="protein sequence ID" value="GMF31806.1"/>
    <property type="molecule type" value="Genomic_DNA"/>
</dbReference>
<comment type="caution">
    <text evidence="2">The sequence shown here is derived from an EMBL/GenBank/DDBJ whole genome shotgun (WGS) entry which is preliminary data.</text>
</comment>
<dbReference type="AlphaFoldDB" id="A0A9W6X5D4"/>
<evidence type="ECO:0000256" key="1">
    <source>
        <dbReference type="SAM" id="MobiDB-lite"/>
    </source>
</evidence>
<accession>A0A9W6X5D4</accession>
<dbReference type="OrthoDB" id="42382at2759"/>